<dbReference type="RefSeq" id="WP_181551474.1">
    <property type="nucleotide sequence ID" value="NZ_JACDUS010000005.1"/>
</dbReference>
<organism evidence="2 3">
    <name type="scientific">Desulfosalsimonas propionicica</name>
    <dbReference type="NCBI Taxonomy" id="332175"/>
    <lineage>
        <taxon>Bacteria</taxon>
        <taxon>Pseudomonadati</taxon>
        <taxon>Thermodesulfobacteriota</taxon>
        <taxon>Desulfobacteria</taxon>
        <taxon>Desulfobacterales</taxon>
        <taxon>Desulfosalsimonadaceae</taxon>
        <taxon>Desulfosalsimonas</taxon>
    </lineage>
</organism>
<evidence type="ECO:0000256" key="1">
    <source>
        <dbReference type="SAM" id="MobiDB-lite"/>
    </source>
</evidence>
<sequence length="75" mass="8391">MSCFTIAELDEQITAYKAALKAVSINQEYTVGGRRFSRADLPEIRKTLEWLGTERSRMAHGMTPGMQGVSTRVAR</sequence>
<evidence type="ECO:0008006" key="4">
    <source>
        <dbReference type="Google" id="ProtNLM"/>
    </source>
</evidence>
<evidence type="ECO:0000313" key="2">
    <source>
        <dbReference type="EMBL" id="MBA2881825.1"/>
    </source>
</evidence>
<comment type="caution">
    <text evidence="2">The sequence shown here is derived from an EMBL/GenBank/DDBJ whole genome shotgun (WGS) entry which is preliminary data.</text>
</comment>
<dbReference type="Proteomes" id="UP000525298">
    <property type="component" value="Unassembled WGS sequence"/>
</dbReference>
<accession>A0A7W0HL30</accession>
<dbReference type="AlphaFoldDB" id="A0A7W0HL30"/>
<proteinExistence type="predicted"/>
<keyword evidence="3" id="KW-1185">Reference proteome</keyword>
<dbReference type="EMBL" id="JACDUS010000005">
    <property type="protein sequence ID" value="MBA2881825.1"/>
    <property type="molecule type" value="Genomic_DNA"/>
</dbReference>
<gene>
    <name evidence="2" type="ORF">HNR65_002156</name>
</gene>
<feature type="region of interest" description="Disordered" evidence="1">
    <location>
        <begin position="56"/>
        <end position="75"/>
    </location>
</feature>
<protein>
    <recommendedName>
        <fullName evidence="4">GpW protein</fullName>
    </recommendedName>
</protein>
<evidence type="ECO:0000313" key="3">
    <source>
        <dbReference type="Proteomes" id="UP000525298"/>
    </source>
</evidence>
<name>A0A7W0HL30_9BACT</name>
<reference evidence="2 3" key="1">
    <citation type="submission" date="2020-07" db="EMBL/GenBank/DDBJ databases">
        <title>Genomic Encyclopedia of Type Strains, Phase IV (KMG-IV): sequencing the most valuable type-strain genomes for metagenomic binning, comparative biology and taxonomic classification.</title>
        <authorList>
            <person name="Goeker M."/>
        </authorList>
    </citation>
    <scope>NUCLEOTIDE SEQUENCE [LARGE SCALE GENOMIC DNA]</scope>
    <source>
        <strain evidence="2 3">DSM 17721</strain>
    </source>
</reference>